<evidence type="ECO:0000313" key="4">
    <source>
        <dbReference type="Proteomes" id="UP000515344"/>
    </source>
</evidence>
<dbReference type="SUPFAM" id="SSF51735">
    <property type="entry name" value="NAD(P)-binding Rossmann-fold domains"/>
    <property type="match status" value="1"/>
</dbReference>
<dbReference type="Pfam" id="PF02894">
    <property type="entry name" value="GFO_IDH_MocA_C"/>
    <property type="match status" value="1"/>
</dbReference>
<reference evidence="4" key="1">
    <citation type="submission" date="2020-08" db="EMBL/GenBank/DDBJ databases">
        <title>Lacibacter sp. S13-6-6 genome sequencing.</title>
        <authorList>
            <person name="Jin L."/>
        </authorList>
    </citation>
    <scope>NUCLEOTIDE SEQUENCE [LARGE SCALE GENOMIC DNA]</scope>
    <source>
        <strain evidence="4">S13-6-6</strain>
    </source>
</reference>
<dbReference type="InterPro" id="IPR051450">
    <property type="entry name" value="Gfo/Idh/MocA_Oxidoreductases"/>
</dbReference>
<organism evidence="3 4">
    <name type="scientific">Lacibacter sediminis</name>
    <dbReference type="NCBI Taxonomy" id="2760713"/>
    <lineage>
        <taxon>Bacteria</taxon>
        <taxon>Pseudomonadati</taxon>
        <taxon>Bacteroidota</taxon>
        <taxon>Chitinophagia</taxon>
        <taxon>Chitinophagales</taxon>
        <taxon>Chitinophagaceae</taxon>
        <taxon>Lacibacter</taxon>
    </lineage>
</organism>
<feature type="domain" description="Gfo/Idh/MocA-like oxidoreductase C-terminal" evidence="2">
    <location>
        <begin position="188"/>
        <end position="450"/>
    </location>
</feature>
<evidence type="ECO:0000259" key="1">
    <source>
        <dbReference type="Pfam" id="PF01408"/>
    </source>
</evidence>
<name>A0A7G5XJW2_9BACT</name>
<gene>
    <name evidence="3" type="ORF">H4075_06095</name>
</gene>
<dbReference type="InterPro" id="IPR036291">
    <property type="entry name" value="NAD(P)-bd_dom_sf"/>
</dbReference>
<evidence type="ECO:0000313" key="3">
    <source>
        <dbReference type="EMBL" id="QNA45765.1"/>
    </source>
</evidence>
<dbReference type="Gene3D" id="3.40.50.720">
    <property type="entry name" value="NAD(P)-binding Rossmann-like Domain"/>
    <property type="match status" value="1"/>
</dbReference>
<dbReference type="KEGG" id="lacs:H4075_06095"/>
<feature type="domain" description="Gfo/Idh/MocA-like oxidoreductase N-terminal" evidence="1">
    <location>
        <begin position="56"/>
        <end position="175"/>
    </location>
</feature>
<dbReference type="AlphaFoldDB" id="A0A7G5XJW2"/>
<dbReference type="Gene3D" id="3.30.360.10">
    <property type="entry name" value="Dihydrodipicolinate Reductase, domain 2"/>
    <property type="match status" value="1"/>
</dbReference>
<sequence length="458" mass="52180">MSLRQFIASRKFLRHVESLTNIATLGWKEVAGLLGLHDDVFYNPQHKKIEKPVTAILIGAGHRGTIYADYASENPDELQIVAVADNNAERRKRTARKHKIIPEHCYKDWKDVFIKEKFADAVIIATPDQLHTAPCLAALDAGYDILLEKPIAPSEEECRLILKRAKETGRIVGVCHVLRYSPYFRELKEVIDAGLIGEIISVQHMEPIEHVHMSHSYVRGKWRNSKMAAPIILAKSSHDTDIIRWLVNSPVHDVHCFGNLRWFKNANAPEGSTERCTDGCKVEDSCAYSALQIYYRDRKRTYVFDLPEDEDEQGSFILEQLKTSDYGRCVYRMDNDQPDHLTVNMLFENGTTAAFSMEAHVSYEGRKTRIMGSKGDIIGDMESFVLTDFKTRKQTSWSLKTDAHGGGDHRLVKDWVQAVYQQNKDLLSSSIEVSVESHLMAFGAERSRQNRTIEDIKL</sequence>
<dbReference type="PANTHER" id="PTHR43377:SF2">
    <property type="entry name" value="BINDING ROSSMANN FOLD OXIDOREDUCTASE, PUTATIVE (AFU_ORTHOLOGUE AFUA_4G00560)-RELATED"/>
    <property type="match status" value="1"/>
</dbReference>
<dbReference type="RefSeq" id="WP_182805106.1">
    <property type="nucleotide sequence ID" value="NZ_CP060007.1"/>
</dbReference>
<dbReference type="Proteomes" id="UP000515344">
    <property type="component" value="Chromosome"/>
</dbReference>
<dbReference type="InterPro" id="IPR000683">
    <property type="entry name" value="Gfo/Idh/MocA-like_OxRdtase_N"/>
</dbReference>
<evidence type="ECO:0000259" key="2">
    <source>
        <dbReference type="Pfam" id="PF02894"/>
    </source>
</evidence>
<dbReference type="PANTHER" id="PTHR43377">
    <property type="entry name" value="BILIVERDIN REDUCTASE A"/>
    <property type="match status" value="1"/>
</dbReference>
<protein>
    <submittedName>
        <fullName evidence="3">Gfo/Idh/MocA family oxidoreductase</fullName>
    </submittedName>
</protein>
<dbReference type="Pfam" id="PF01408">
    <property type="entry name" value="GFO_IDH_MocA"/>
    <property type="match status" value="1"/>
</dbReference>
<dbReference type="GO" id="GO:0000166">
    <property type="term" value="F:nucleotide binding"/>
    <property type="evidence" value="ECO:0007669"/>
    <property type="project" value="InterPro"/>
</dbReference>
<dbReference type="InterPro" id="IPR004104">
    <property type="entry name" value="Gfo/Idh/MocA-like_OxRdtase_C"/>
</dbReference>
<dbReference type="SUPFAM" id="SSF55347">
    <property type="entry name" value="Glyceraldehyde-3-phosphate dehydrogenase-like, C-terminal domain"/>
    <property type="match status" value="1"/>
</dbReference>
<dbReference type="EMBL" id="CP060007">
    <property type="protein sequence ID" value="QNA45765.1"/>
    <property type="molecule type" value="Genomic_DNA"/>
</dbReference>
<accession>A0A7G5XJW2</accession>
<proteinExistence type="predicted"/>
<keyword evidence="4" id="KW-1185">Reference proteome</keyword>